<organism evidence="2 3">
    <name type="scientific">Methanocaldococcus lauensis</name>
    <dbReference type="NCBI Taxonomy" id="2546128"/>
    <lineage>
        <taxon>Archaea</taxon>
        <taxon>Methanobacteriati</taxon>
        <taxon>Methanobacteriota</taxon>
        <taxon>Methanomada group</taxon>
        <taxon>Methanococci</taxon>
        <taxon>Methanococcales</taxon>
        <taxon>Methanocaldococcaceae</taxon>
        <taxon>Methanocaldococcus</taxon>
    </lineage>
</organism>
<evidence type="ECO:0000313" key="2">
    <source>
        <dbReference type="EMBL" id="CAB3288411.1"/>
    </source>
</evidence>
<dbReference type="GeneID" id="65883519"/>
<dbReference type="Pfam" id="PF11495">
    <property type="entry name" value="Regulator_TrmB"/>
    <property type="match status" value="1"/>
</dbReference>
<dbReference type="SUPFAM" id="SSF159071">
    <property type="entry name" value="TrmB C-terminal domain-like"/>
    <property type="match status" value="1"/>
</dbReference>
<protein>
    <submittedName>
        <fullName evidence="2">Regulator_TrmB domain-containing protein</fullName>
    </submittedName>
</protein>
<evidence type="ECO:0000259" key="1">
    <source>
        <dbReference type="Pfam" id="PF11495"/>
    </source>
</evidence>
<dbReference type="RefSeq" id="WP_214400567.1">
    <property type="nucleotide sequence ID" value="NZ_LR792632.1"/>
</dbReference>
<evidence type="ECO:0000313" key="3">
    <source>
        <dbReference type="Proteomes" id="UP000679213"/>
    </source>
</evidence>
<keyword evidence="3" id="KW-1185">Reference proteome</keyword>
<dbReference type="EMBL" id="LR792632">
    <property type="protein sequence ID" value="CAB3288411.1"/>
    <property type="molecule type" value="Genomic_DNA"/>
</dbReference>
<gene>
    <name evidence="2" type="ORF">MLAUSG7_0713</name>
</gene>
<dbReference type="InterPro" id="IPR021586">
    <property type="entry name" value="Tscrpt_reg_TrmB_C"/>
</dbReference>
<reference evidence="2 3" key="1">
    <citation type="submission" date="2020-04" db="EMBL/GenBank/DDBJ databases">
        <authorList>
            <consortium name="Genoscope - CEA"/>
            <person name="William W."/>
        </authorList>
    </citation>
    <scope>NUCLEOTIDE SEQUENCE [LARGE SCALE GENOMIC DNA]</scope>
    <source>
        <strain evidence="2 3">SG7</strain>
    </source>
</reference>
<dbReference type="Proteomes" id="UP000679213">
    <property type="component" value="Chromosome I"/>
</dbReference>
<name>A0A8D6SVH6_9EURY</name>
<proteinExistence type="predicted"/>
<accession>A0A8D6SVH6</accession>
<feature type="domain" description="Transcription regulator TrmB C-terminal" evidence="1">
    <location>
        <begin position="43"/>
        <end position="117"/>
    </location>
</feature>
<dbReference type="KEGG" id="mesg:MLAUSG7_0713"/>
<dbReference type="AlphaFoldDB" id="A0A8D6SVH6"/>
<sequence>MRKLGILEIVVILSILITAGALAYKYFTLSNENNKYVFDGSQMYKCAWVCENILNKNIPLYAEVIGKWRYGKPFNGTIEIYKASGGTLYAIYQNTTITIGGVNAYKEDISAKKIILKPLGNAVIIYKVNHTNGKSFKDIANYIQKQINNNFKDLNITYVYINGMFGADTKEYTPTEIVNIRNKLFVDINKGLSINFLDNGVLLSEGINLKTLKNLDKIINTSNVSTSNLVVYIVINNSNIDNISNKYPVITLG</sequence>